<sequence length="129" mass="14146">MIGINGNALAPMVALIAICWLGIQENAWAANQDCTQAVSSAEMLTCANQRYEAADAELNRIYQQLASQLPQQRRGQLKAAQKAWIVFRDQNAAFVAGAAEGGTQYPILQVSELAEMTEQRTQQLQAHIQ</sequence>
<dbReference type="PATRIC" id="fig|1454003.3.peg.1325"/>
<accession>A0A011NF13</accession>
<evidence type="ECO:0000313" key="3">
    <source>
        <dbReference type="Proteomes" id="UP000021816"/>
    </source>
</evidence>
<gene>
    <name evidence="2" type="ORF">AW10_01287</name>
</gene>
<organism evidence="2 3">
    <name type="scientific">Candidatus Accumulibacter appositus</name>
    <dbReference type="NCBI Taxonomy" id="1454003"/>
    <lineage>
        <taxon>Bacteria</taxon>
        <taxon>Pseudomonadati</taxon>
        <taxon>Pseudomonadota</taxon>
        <taxon>Betaproteobacteria</taxon>
        <taxon>Candidatus Accumulibacter</taxon>
    </lineage>
</organism>
<dbReference type="EMBL" id="JEMX01000025">
    <property type="protein sequence ID" value="EXI81273.1"/>
    <property type="molecule type" value="Genomic_DNA"/>
</dbReference>
<dbReference type="PANTHER" id="PTHR39176:SF1">
    <property type="entry name" value="PERIPLASMIC PROTEIN"/>
    <property type="match status" value="1"/>
</dbReference>
<dbReference type="AlphaFoldDB" id="A0A011NF13"/>
<dbReference type="PANTHER" id="PTHR39176">
    <property type="entry name" value="PERIPLASMIC PROTEIN-RELATED"/>
    <property type="match status" value="1"/>
</dbReference>
<proteinExistence type="predicted"/>
<dbReference type="Proteomes" id="UP000021816">
    <property type="component" value="Unassembled WGS sequence"/>
</dbReference>
<feature type="domain" description="Lysozyme inhibitor LprI-like N-terminal" evidence="1">
    <location>
        <begin position="35"/>
        <end position="124"/>
    </location>
</feature>
<evidence type="ECO:0000313" key="2">
    <source>
        <dbReference type="EMBL" id="EXI81273.1"/>
    </source>
</evidence>
<dbReference type="Pfam" id="PF07007">
    <property type="entry name" value="LprI"/>
    <property type="match status" value="1"/>
</dbReference>
<dbReference type="Gene3D" id="1.20.1270.180">
    <property type="match status" value="1"/>
</dbReference>
<comment type="caution">
    <text evidence="2">The sequence shown here is derived from an EMBL/GenBank/DDBJ whole genome shotgun (WGS) entry which is preliminary data.</text>
</comment>
<name>A0A011NF13_9PROT</name>
<reference evidence="2 3" key="1">
    <citation type="submission" date="2014-02" db="EMBL/GenBank/DDBJ databases">
        <title>Expanding our view of genomic diversity in Candidatus Accumulibacter clades.</title>
        <authorList>
            <person name="Skennerton C.T."/>
            <person name="Barr J.J."/>
            <person name="Slater F.R."/>
            <person name="Bond P.L."/>
            <person name="Tyson G.W."/>
        </authorList>
    </citation>
    <scope>NUCLEOTIDE SEQUENCE [LARGE SCALE GENOMIC DNA]</scope>
    <source>
        <strain evidence="3">BA-92</strain>
    </source>
</reference>
<protein>
    <recommendedName>
        <fullName evidence="1">Lysozyme inhibitor LprI-like N-terminal domain-containing protein</fullName>
    </recommendedName>
</protein>
<evidence type="ECO:0000259" key="1">
    <source>
        <dbReference type="Pfam" id="PF07007"/>
    </source>
</evidence>
<dbReference type="InterPro" id="IPR009739">
    <property type="entry name" value="LprI-like_N"/>
</dbReference>